<proteinExistence type="predicted"/>
<keyword evidence="1" id="KW-0472">Membrane</keyword>
<sequence>MHKLEEIIVILIIAIVLGYLYNKYAMSNSESQALEGFTNKSQNYIYGNNYGIADQLEYGAKNPPGLYHKEMHDVMGPSQNTGVDDNSRNDIYDKRGFKWSENAKNPQVDEFTYKVDDQQMKQQFERTYMLDPDGSVAKYDISYNTISPNCCPAQYAPPFKLTDKNETNCDYAQKYVANQYSGMNFADGYGCVCMTPTQAQFYGNRGGNTE</sequence>
<feature type="transmembrane region" description="Helical" evidence="1">
    <location>
        <begin position="6"/>
        <end position="22"/>
    </location>
</feature>
<dbReference type="EMBL" id="MK072230">
    <property type="protein sequence ID" value="AYV80324.1"/>
    <property type="molecule type" value="Genomic_DNA"/>
</dbReference>
<gene>
    <name evidence="2" type="ORF">Gaeavirus32_2</name>
</gene>
<keyword evidence="1" id="KW-0812">Transmembrane</keyword>
<organism evidence="2">
    <name type="scientific">Gaeavirus sp</name>
    <dbReference type="NCBI Taxonomy" id="2487767"/>
    <lineage>
        <taxon>Viruses</taxon>
        <taxon>Varidnaviria</taxon>
        <taxon>Bamfordvirae</taxon>
        <taxon>Nucleocytoviricota</taxon>
        <taxon>Megaviricetes</taxon>
        <taxon>Imitervirales</taxon>
        <taxon>Mimiviridae</taxon>
        <taxon>Klosneuvirinae</taxon>
    </lineage>
</organism>
<evidence type="ECO:0000313" key="2">
    <source>
        <dbReference type="EMBL" id="AYV80324.1"/>
    </source>
</evidence>
<reference evidence="2" key="1">
    <citation type="submission" date="2018-10" db="EMBL/GenBank/DDBJ databases">
        <title>Hidden diversity of soil giant viruses.</title>
        <authorList>
            <person name="Schulz F."/>
            <person name="Alteio L."/>
            <person name="Goudeau D."/>
            <person name="Ryan E.M."/>
            <person name="Malmstrom R.R."/>
            <person name="Blanchard J."/>
            <person name="Woyke T."/>
        </authorList>
    </citation>
    <scope>NUCLEOTIDE SEQUENCE</scope>
    <source>
        <strain evidence="2">GAV1</strain>
    </source>
</reference>
<name>A0A3G5A1E4_9VIRU</name>
<protein>
    <submittedName>
        <fullName evidence="2">Uncharacterized protein</fullName>
    </submittedName>
</protein>
<evidence type="ECO:0000256" key="1">
    <source>
        <dbReference type="SAM" id="Phobius"/>
    </source>
</evidence>
<keyword evidence="1" id="KW-1133">Transmembrane helix</keyword>
<accession>A0A3G5A1E4</accession>